<dbReference type="Proteomes" id="UP000595564">
    <property type="component" value="Chromosome"/>
</dbReference>
<feature type="domain" description="Aldehyde dehydrogenase" evidence="11">
    <location>
        <begin position="60"/>
        <end position="512"/>
    </location>
</feature>
<reference evidence="12 13" key="1">
    <citation type="journal article" date="2012" name="Extremophiles">
        <title>Thermotomaculum hydrothermale gen. nov., sp. nov., a novel heterotrophic thermophile within the phylum Acidobacteria from a deep-sea hydrothermal vent chimney in the Southern Okinawa Trough.</title>
        <authorList>
            <person name="Izumi H."/>
            <person name="Nunoura T."/>
            <person name="Miyazaki M."/>
            <person name="Mino S."/>
            <person name="Toki T."/>
            <person name="Takai K."/>
            <person name="Sako Y."/>
            <person name="Sawabe T."/>
            <person name="Nakagawa S."/>
        </authorList>
    </citation>
    <scope>NUCLEOTIDE SEQUENCE [LARGE SCALE GENOMIC DNA]</scope>
    <source>
        <strain evidence="12 13">AC55</strain>
    </source>
</reference>
<protein>
    <recommendedName>
        <fullName evidence="7">L-glutamate gamma-semialdehyde dehydrogenase</fullName>
        <ecNumber evidence="3">1.2.1.88</ecNumber>
    </recommendedName>
    <alternativeName>
        <fullName evidence="7">L-glutamate gamma-semialdehyde dehydrogenase</fullName>
    </alternativeName>
</protein>
<evidence type="ECO:0000256" key="7">
    <source>
        <dbReference type="ARBA" id="ARBA00032259"/>
    </source>
</evidence>
<dbReference type="AlphaFoldDB" id="A0A7R6Q0H1"/>
<evidence type="ECO:0000256" key="8">
    <source>
        <dbReference type="ARBA" id="ARBA00048142"/>
    </source>
</evidence>
<evidence type="ECO:0000313" key="13">
    <source>
        <dbReference type="Proteomes" id="UP000595564"/>
    </source>
</evidence>
<dbReference type="InterPro" id="IPR016161">
    <property type="entry name" value="Ald_DH/histidinol_DH"/>
</dbReference>
<sequence length="544" mass="60684">MANGIFQVPKPKNEPIKAYREGSEEKKSLKAKLKELKNEQIEIPLIIGGKEVRTGDLGKCVMPHNHSHVLATYHKAGEKEVQMAIDAALKAWKEWSTTPWEHRVAVFLRMAELLSGPYRDILNGATMLNQSKNVFQAEIDSACELTDFYRFNSYYAYQMYTEQPMYSPQGTWNRLEYRPLEGFIFAVTPFNFTSIAGNLPTAPVLMGNVSLWKPASSAVFSAYKLMQLFKEAGLPDGVINFIPGSGGKVGNPVLASEHLAGIHFTGSTATFQHMWRTVGTNISKYKSYPRIVGETGGKDFIFAHASADLDALVAATVRGAFEYQGQKCSAASRMYVPESIWPKFKDMLLDEIKTIKMGDVEDFTNFMNAVIDRAAFETIKGYIDYAKDSSDAEILIGGKCDDSVGYFIEPTVILTTNPHFKTMEEEIFGPVLTIYVYKDNEYEEALELCDNTSPYALTGAVFANDRKAIEIAEKKLTHTAGNFYINDKPTGAVVGQQPFGGGRASGTNDKAGSLLNLLRWVSQRTIKENFNPPKNYRYPFMEAE</sequence>
<dbReference type="UniPathway" id="UPA00261">
    <property type="reaction ID" value="UER00374"/>
</dbReference>
<keyword evidence="6" id="KW-0642">Proline metabolism</keyword>
<feature type="active site" evidence="9">
    <location>
        <position position="294"/>
    </location>
</feature>
<dbReference type="EMBL" id="AP017470">
    <property type="protein sequence ID" value="BBB33268.1"/>
    <property type="molecule type" value="Genomic_DNA"/>
</dbReference>
<dbReference type="Gene3D" id="3.40.309.10">
    <property type="entry name" value="Aldehyde Dehydrogenase, Chain A, domain 2"/>
    <property type="match status" value="1"/>
</dbReference>
<evidence type="ECO:0000259" key="11">
    <source>
        <dbReference type="Pfam" id="PF00171"/>
    </source>
</evidence>
<name>A0A7R6Q0H1_9BACT</name>
<proteinExistence type="inferred from homology"/>
<dbReference type="CDD" id="cd07123">
    <property type="entry name" value="ALDH_F4-17_P5CDH"/>
    <property type="match status" value="1"/>
</dbReference>
<comment type="catalytic activity">
    <reaction evidence="8">
        <text>L-glutamate 5-semialdehyde + NAD(+) + H2O = L-glutamate + NADH + 2 H(+)</text>
        <dbReference type="Rhea" id="RHEA:30235"/>
        <dbReference type="ChEBI" id="CHEBI:15377"/>
        <dbReference type="ChEBI" id="CHEBI:15378"/>
        <dbReference type="ChEBI" id="CHEBI:29985"/>
        <dbReference type="ChEBI" id="CHEBI:57540"/>
        <dbReference type="ChEBI" id="CHEBI:57945"/>
        <dbReference type="ChEBI" id="CHEBI:58066"/>
        <dbReference type="EC" id="1.2.1.88"/>
    </reaction>
</comment>
<dbReference type="FunFam" id="3.40.309.10:FF:000005">
    <property type="entry name" value="1-pyrroline-5-carboxylate dehydrogenase 1"/>
    <property type="match status" value="1"/>
</dbReference>
<dbReference type="NCBIfam" id="TIGR01236">
    <property type="entry name" value="D1pyr5carbox1"/>
    <property type="match status" value="1"/>
</dbReference>
<evidence type="ECO:0000256" key="10">
    <source>
        <dbReference type="RuleBase" id="RU003345"/>
    </source>
</evidence>
<gene>
    <name evidence="12" type="ORF">TTHT_1806</name>
</gene>
<dbReference type="PROSITE" id="PS00070">
    <property type="entry name" value="ALDEHYDE_DEHYDR_CYS"/>
    <property type="match status" value="1"/>
</dbReference>
<keyword evidence="13" id="KW-1185">Reference proteome</keyword>
<evidence type="ECO:0000256" key="9">
    <source>
        <dbReference type="PROSITE-ProRule" id="PRU10007"/>
    </source>
</evidence>
<comment type="similarity">
    <text evidence="2 10">Belongs to the aldehyde dehydrogenase family.</text>
</comment>
<dbReference type="Pfam" id="PF00171">
    <property type="entry name" value="Aldedh"/>
    <property type="match status" value="1"/>
</dbReference>
<dbReference type="PROSITE" id="PS00687">
    <property type="entry name" value="ALDEHYDE_DEHYDR_GLU"/>
    <property type="match status" value="1"/>
</dbReference>
<evidence type="ECO:0000256" key="6">
    <source>
        <dbReference type="ARBA" id="ARBA00023062"/>
    </source>
</evidence>
<evidence type="ECO:0000256" key="4">
    <source>
        <dbReference type="ARBA" id="ARBA00023002"/>
    </source>
</evidence>
<dbReference type="InterPro" id="IPR016163">
    <property type="entry name" value="Ald_DH_C"/>
</dbReference>
<organism evidence="12 13">
    <name type="scientific">Thermotomaculum hydrothermale</name>
    <dbReference type="NCBI Taxonomy" id="981385"/>
    <lineage>
        <taxon>Bacteria</taxon>
        <taxon>Pseudomonadati</taxon>
        <taxon>Acidobacteriota</taxon>
        <taxon>Holophagae</taxon>
        <taxon>Thermotomaculales</taxon>
        <taxon>Thermotomaculaceae</taxon>
        <taxon>Thermotomaculum</taxon>
    </lineage>
</organism>
<dbReference type="RefSeq" id="WP_201327575.1">
    <property type="nucleotide sequence ID" value="NZ_AP017470.1"/>
</dbReference>
<dbReference type="SUPFAM" id="SSF53720">
    <property type="entry name" value="ALDH-like"/>
    <property type="match status" value="1"/>
</dbReference>
<accession>A0A7R6Q0H1</accession>
<dbReference type="InterPro" id="IPR015590">
    <property type="entry name" value="Aldehyde_DH_dom"/>
</dbReference>
<dbReference type="GO" id="GO:0009898">
    <property type="term" value="C:cytoplasmic side of plasma membrane"/>
    <property type="evidence" value="ECO:0007669"/>
    <property type="project" value="TreeGrafter"/>
</dbReference>
<dbReference type="InterPro" id="IPR029510">
    <property type="entry name" value="Ald_DH_CS_GLU"/>
</dbReference>
<evidence type="ECO:0000256" key="2">
    <source>
        <dbReference type="ARBA" id="ARBA00009986"/>
    </source>
</evidence>
<dbReference type="InterPro" id="IPR016160">
    <property type="entry name" value="Ald_DH_CS_CYS"/>
</dbReference>
<dbReference type="FunFam" id="3.40.605.10:FF:000006">
    <property type="entry name" value="1-pyrroline-5-carboxylate dehydrogenase"/>
    <property type="match status" value="1"/>
</dbReference>
<comment type="pathway">
    <text evidence="1">Amino-acid degradation; L-proline degradation into L-glutamate; L-glutamate from L-proline: step 2/2.</text>
</comment>
<keyword evidence="4 10" id="KW-0560">Oxidoreductase</keyword>
<keyword evidence="5" id="KW-0520">NAD</keyword>
<dbReference type="GO" id="GO:0010133">
    <property type="term" value="P:L-proline catabolic process to L-glutamate"/>
    <property type="evidence" value="ECO:0007669"/>
    <property type="project" value="UniProtKB-UniPathway"/>
</dbReference>
<dbReference type="PANTHER" id="PTHR42862:SF1">
    <property type="entry name" value="DELTA-1-PYRROLINE-5-CARBOXYLATE DEHYDROGENASE 2, ISOFORM A-RELATED"/>
    <property type="match status" value="1"/>
</dbReference>
<dbReference type="Gene3D" id="3.40.605.10">
    <property type="entry name" value="Aldehyde Dehydrogenase, Chain A, domain 1"/>
    <property type="match status" value="1"/>
</dbReference>
<dbReference type="GO" id="GO:0003842">
    <property type="term" value="F:L-glutamate gamma-semialdehyde dehydrogenase activity"/>
    <property type="evidence" value="ECO:0007669"/>
    <property type="project" value="UniProtKB-EC"/>
</dbReference>
<dbReference type="GO" id="GO:0004657">
    <property type="term" value="F:proline dehydrogenase activity"/>
    <property type="evidence" value="ECO:0007669"/>
    <property type="project" value="UniProtKB-ARBA"/>
</dbReference>
<dbReference type="PANTHER" id="PTHR42862">
    <property type="entry name" value="DELTA-1-PYRROLINE-5-CARBOXYLATE DEHYDROGENASE 1, ISOFORM A-RELATED"/>
    <property type="match status" value="1"/>
</dbReference>
<dbReference type="EC" id="1.2.1.88" evidence="3"/>
<evidence type="ECO:0000256" key="3">
    <source>
        <dbReference type="ARBA" id="ARBA00012884"/>
    </source>
</evidence>
<dbReference type="InterPro" id="IPR016162">
    <property type="entry name" value="Ald_DH_N"/>
</dbReference>
<evidence type="ECO:0000256" key="1">
    <source>
        <dbReference type="ARBA" id="ARBA00004786"/>
    </source>
</evidence>
<dbReference type="KEGG" id="thyd:TTHT_1806"/>
<evidence type="ECO:0000313" key="12">
    <source>
        <dbReference type="EMBL" id="BBB33268.1"/>
    </source>
</evidence>
<dbReference type="InterPro" id="IPR005931">
    <property type="entry name" value="P5CDH/ALDH4A1"/>
</dbReference>
<dbReference type="InterPro" id="IPR050485">
    <property type="entry name" value="Proline_metab_enzyme"/>
</dbReference>
<evidence type="ECO:0000256" key="5">
    <source>
        <dbReference type="ARBA" id="ARBA00023027"/>
    </source>
</evidence>